<dbReference type="InterPro" id="IPR036513">
    <property type="entry name" value="STAS_dom_sf"/>
</dbReference>
<sequence length="117" mass="12491">MDSQAFVPTAVSDGTVLIELGRSLDNNNAEDLVRAITGAQAHGSKYIVLDCQRLEFISSAGVGAILGTIDASRDQGGDIVLCQVPETVAQVFRVLDLWDFLTILGARQEALAACRTR</sequence>
<evidence type="ECO:0000256" key="2">
    <source>
        <dbReference type="RuleBase" id="RU003749"/>
    </source>
</evidence>
<dbReference type="CDD" id="cd07043">
    <property type="entry name" value="STAS_anti-anti-sigma_factors"/>
    <property type="match status" value="1"/>
</dbReference>
<dbReference type="EMBL" id="PQAP01000182">
    <property type="protein sequence ID" value="PWB68982.1"/>
    <property type="molecule type" value="Genomic_DNA"/>
</dbReference>
<protein>
    <recommendedName>
        <fullName evidence="2">Anti-sigma factor antagonist</fullName>
    </recommendedName>
</protein>
<dbReference type="Gene3D" id="3.30.750.24">
    <property type="entry name" value="STAS domain"/>
    <property type="match status" value="1"/>
</dbReference>
<evidence type="ECO:0000256" key="1">
    <source>
        <dbReference type="ARBA" id="ARBA00009013"/>
    </source>
</evidence>
<proteinExistence type="inferred from homology"/>
<dbReference type="PANTHER" id="PTHR33495">
    <property type="entry name" value="ANTI-SIGMA FACTOR ANTAGONIST TM_1081-RELATED-RELATED"/>
    <property type="match status" value="1"/>
</dbReference>
<dbReference type="GO" id="GO:0043856">
    <property type="term" value="F:anti-sigma factor antagonist activity"/>
    <property type="evidence" value="ECO:0007669"/>
    <property type="project" value="InterPro"/>
</dbReference>
<comment type="caution">
    <text evidence="4">The sequence shown here is derived from an EMBL/GenBank/DDBJ whole genome shotgun (WGS) entry which is preliminary data.</text>
</comment>
<organism evidence="4 5">
    <name type="scientific">candidate division GN15 bacterium</name>
    <dbReference type="NCBI Taxonomy" id="2072418"/>
    <lineage>
        <taxon>Bacteria</taxon>
        <taxon>candidate division GN15</taxon>
    </lineage>
</organism>
<name>A0A855X3Q2_9BACT</name>
<dbReference type="AlphaFoldDB" id="A0A855X3Q2"/>
<evidence type="ECO:0000259" key="3">
    <source>
        <dbReference type="PROSITE" id="PS50801"/>
    </source>
</evidence>
<reference evidence="4 5" key="1">
    <citation type="journal article" date="2018" name="ISME J.">
        <title>A methanotrophic archaeon couples anaerobic oxidation of methane to Fe(III) reduction.</title>
        <authorList>
            <person name="Cai C."/>
            <person name="Leu A.O."/>
            <person name="Xie G.J."/>
            <person name="Guo J."/>
            <person name="Feng Y."/>
            <person name="Zhao J.X."/>
            <person name="Tyson G.W."/>
            <person name="Yuan Z."/>
            <person name="Hu S."/>
        </authorList>
    </citation>
    <scope>NUCLEOTIDE SEQUENCE [LARGE SCALE GENOMIC DNA]</scope>
    <source>
        <strain evidence="4">FeB_12</strain>
    </source>
</reference>
<accession>A0A855X3Q2</accession>
<dbReference type="NCBIfam" id="TIGR00377">
    <property type="entry name" value="ant_ant_sig"/>
    <property type="match status" value="1"/>
</dbReference>
<dbReference type="InterPro" id="IPR002645">
    <property type="entry name" value="STAS_dom"/>
</dbReference>
<evidence type="ECO:0000313" key="5">
    <source>
        <dbReference type="Proteomes" id="UP000250918"/>
    </source>
</evidence>
<gene>
    <name evidence="4" type="ORF">C3F09_10785</name>
</gene>
<dbReference type="Proteomes" id="UP000250918">
    <property type="component" value="Unassembled WGS sequence"/>
</dbReference>
<evidence type="ECO:0000313" key="4">
    <source>
        <dbReference type="EMBL" id="PWB68982.1"/>
    </source>
</evidence>
<feature type="domain" description="STAS" evidence="3">
    <location>
        <begin position="5"/>
        <end position="114"/>
    </location>
</feature>
<dbReference type="Pfam" id="PF01740">
    <property type="entry name" value="STAS"/>
    <property type="match status" value="1"/>
</dbReference>
<comment type="similarity">
    <text evidence="1 2">Belongs to the anti-sigma-factor antagonist family.</text>
</comment>
<dbReference type="PANTHER" id="PTHR33495:SF2">
    <property type="entry name" value="ANTI-SIGMA FACTOR ANTAGONIST TM_1081-RELATED"/>
    <property type="match status" value="1"/>
</dbReference>
<dbReference type="SUPFAM" id="SSF52091">
    <property type="entry name" value="SpoIIaa-like"/>
    <property type="match status" value="1"/>
</dbReference>
<dbReference type="InterPro" id="IPR003658">
    <property type="entry name" value="Anti-sigma_ant"/>
</dbReference>
<dbReference type="PROSITE" id="PS50801">
    <property type="entry name" value="STAS"/>
    <property type="match status" value="1"/>
</dbReference>